<proteinExistence type="predicted"/>
<dbReference type="EMBL" id="GEBQ01018742">
    <property type="protein sequence ID" value="JAT21235.1"/>
    <property type="molecule type" value="Transcribed_RNA"/>
</dbReference>
<organism evidence="1">
    <name type="scientific">Graphocephala atropunctata</name>
    <dbReference type="NCBI Taxonomy" id="36148"/>
    <lineage>
        <taxon>Eukaryota</taxon>
        <taxon>Metazoa</taxon>
        <taxon>Ecdysozoa</taxon>
        <taxon>Arthropoda</taxon>
        <taxon>Hexapoda</taxon>
        <taxon>Insecta</taxon>
        <taxon>Pterygota</taxon>
        <taxon>Neoptera</taxon>
        <taxon>Paraneoptera</taxon>
        <taxon>Hemiptera</taxon>
        <taxon>Auchenorrhyncha</taxon>
        <taxon>Membracoidea</taxon>
        <taxon>Cicadellidae</taxon>
        <taxon>Cicadellinae</taxon>
        <taxon>Cicadellini</taxon>
        <taxon>Graphocephala</taxon>
    </lineage>
</organism>
<reference evidence="1" key="1">
    <citation type="submission" date="2015-11" db="EMBL/GenBank/DDBJ databases">
        <title>De novo transcriptome assembly of four potential Pierce s Disease insect vectors from Arizona vineyards.</title>
        <authorList>
            <person name="Tassone E.E."/>
        </authorList>
    </citation>
    <scope>NUCLEOTIDE SEQUENCE</scope>
</reference>
<evidence type="ECO:0000313" key="1">
    <source>
        <dbReference type="EMBL" id="JAT21235.1"/>
    </source>
</evidence>
<gene>
    <name evidence="1" type="ORF">g.51573</name>
</gene>
<sequence length="290" mass="33510">MKISRKLELRPDRPGFLDIIPRFSGTVTKNEILLKILTPITYVLRSFKKLFKKKSSPMLNIQRGRKLPMLRGEKSSVNGIDLRYREEGDNENVSRTEAIPTERKIASALTRVRFQPKRVCPSCEEDVPVINICSLCLSLDKQLPHDSCQSCKSKGPVKINFCLRYHCQQPKICYRNNIITQDFTEEFVEKKSAKRSTSSDCSGETSAINNCPMCHNVWPTFGECECEKCKKTKPRVEFRSTRQQHCRVDIYLCPCPECRHLFPIMRICDSCRNNKGTTFKKNESIYVLVQ</sequence>
<name>A0A1B6LC16_9HEMI</name>
<dbReference type="AlphaFoldDB" id="A0A1B6LC16"/>
<accession>A0A1B6LC16</accession>
<protein>
    <submittedName>
        <fullName evidence="1">Uncharacterized protein</fullName>
    </submittedName>
</protein>